<evidence type="ECO:0000256" key="2">
    <source>
        <dbReference type="ARBA" id="ARBA00023002"/>
    </source>
</evidence>
<keyword evidence="5" id="KW-0223">Dioxygenase</keyword>
<dbReference type="GeneID" id="83257328"/>
<dbReference type="AlphaFoldDB" id="A0AAW7Z325"/>
<sequence>MSISIKPAGVESNLPNQIIGKELFRQNDVSESVLCEERGFPLLLRSNSKSTSPAQWIAQNQQKIQQSLNQYGALLLRDFQLSDENDFREAANQFIPTIAKYMEGATPRTDLGKGTYTSTEFPNELSIAQHNELSYVTQWPMKIAFCCLVAPEQGGATPIADVRQVLAFIDKDVRDKFDALGWTLVRNFGNGLGPTWQKSFNTHDIEEVKAYCQRAEIDLEVISEYQIRTRQTRPAIRRHIHTNEQVWFNHAAFWHPSSLCPIIRKELVSQFGEDALTYNTLYGDGSVIEDEVITHINEAYDKATVSFPWNKGDLMLMDNMLVSHGRAPFEGQRRIVVSMGDPVNSEASMS</sequence>
<dbReference type="GO" id="GO:0016706">
    <property type="term" value="F:2-oxoglutarate-dependent dioxygenase activity"/>
    <property type="evidence" value="ECO:0007669"/>
    <property type="project" value="UniProtKB-ARBA"/>
</dbReference>
<name>A0AAW7Z325_9ALTE</name>
<dbReference type="RefSeq" id="WP_082604987.1">
    <property type="nucleotide sequence ID" value="NZ_CAXIBE010000024.1"/>
</dbReference>
<comment type="cofactor">
    <cofactor evidence="1">
        <name>Fe(2+)</name>
        <dbReference type="ChEBI" id="CHEBI:29033"/>
    </cofactor>
</comment>
<proteinExistence type="predicted"/>
<organism evidence="5 6">
    <name type="scientific">Alteromonas stellipolaris</name>
    <dbReference type="NCBI Taxonomy" id="233316"/>
    <lineage>
        <taxon>Bacteria</taxon>
        <taxon>Pseudomonadati</taxon>
        <taxon>Pseudomonadota</taxon>
        <taxon>Gammaproteobacteria</taxon>
        <taxon>Alteromonadales</taxon>
        <taxon>Alteromonadaceae</taxon>
        <taxon>Alteromonas/Salinimonas group</taxon>
        <taxon>Alteromonas</taxon>
    </lineage>
</organism>
<dbReference type="PANTHER" id="PTHR10696:SF56">
    <property type="entry name" value="TAUD_TFDA-LIKE DOMAIN-CONTAINING PROTEIN"/>
    <property type="match status" value="1"/>
</dbReference>
<keyword evidence="2 5" id="KW-0560">Oxidoreductase</keyword>
<dbReference type="InterPro" id="IPR042098">
    <property type="entry name" value="TauD-like_sf"/>
</dbReference>
<dbReference type="EC" id="1.14.11.-" evidence="5"/>
<evidence type="ECO:0000256" key="1">
    <source>
        <dbReference type="ARBA" id="ARBA00001954"/>
    </source>
</evidence>
<dbReference type="InterPro" id="IPR050411">
    <property type="entry name" value="AlphaKG_dependent_hydroxylases"/>
</dbReference>
<dbReference type="GO" id="GO:0017000">
    <property type="term" value="P:antibiotic biosynthetic process"/>
    <property type="evidence" value="ECO:0007669"/>
    <property type="project" value="UniProtKB-KW"/>
</dbReference>
<dbReference type="Proteomes" id="UP001170717">
    <property type="component" value="Unassembled WGS sequence"/>
</dbReference>
<reference evidence="5" key="1">
    <citation type="submission" date="2023-07" db="EMBL/GenBank/DDBJ databases">
        <title>Genome content predicts the carbon catabolic preferences of heterotrophic bacteria.</title>
        <authorList>
            <person name="Gralka M."/>
        </authorList>
    </citation>
    <scope>NUCLEOTIDE SEQUENCE</scope>
    <source>
        <strain evidence="5">F2M12</strain>
    </source>
</reference>
<feature type="domain" description="TauD/TfdA-like" evidence="4">
    <location>
        <begin position="52"/>
        <end position="336"/>
    </location>
</feature>
<keyword evidence="3" id="KW-0045">Antibiotic biosynthesis</keyword>
<evidence type="ECO:0000313" key="6">
    <source>
        <dbReference type="Proteomes" id="UP001170717"/>
    </source>
</evidence>
<evidence type="ECO:0000313" key="5">
    <source>
        <dbReference type="EMBL" id="MDO6577455.1"/>
    </source>
</evidence>
<evidence type="ECO:0000256" key="3">
    <source>
        <dbReference type="ARBA" id="ARBA00023194"/>
    </source>
</evidence>
<dbReference type="Pfam" id="PF02668">
    <property type="entry name" value="TauD"/>
    <property type="match status" value="1"/>
</dbReference>
<dbReference type="SUPFAM" id="SSF51197">
    <property type="entry name" value="Clavaminate synthase-like"/>
    <property type="match status" value="1"/>
</dbReference>
<comment type="caution">
    <text evidence="5">The sequence shown here is derived from an EMBL/GenBank/DDBJ whole genome shotgun (WGS) entry which is preliminary data.</text>
</comment>
<dbReference type="PANTHER" id="PTHR10696">
    <property type="entry name" value="GAMMA-BUTYROBETAINE HYDROXYLASE-RELATED"/>
    <property type="match status" value="1"/>
</dbReference>
<dbReference type="Gene3D" id="3.60.130.10">
    <property type="entry name" value="Clavaminate synthase-like"/>
    <property type="match status" value="1"/>
</dbReference>
<protein>
    <submittedName>
        <fullName evidence="5">TauD/TfdA family dioxygenase</fullName>
        <ecNumber evidence="5">1.14.11.-</ecNumber>
    </submittedName>
</protein>
<dbReference type="InterPro" id="IPR003819">
    <property type="entry name" value="TauD/TfdA-like"/>
</dbReference>
<accession>A0AAW7Z325</accession>
<evidence type="ECO:0000259" key="4">
    <source>
        <dbReference type="Pfam" id="PF02668"/>
    </source>
</evidence>
<dbReference type="EMBL" id="JAUOQI010000005">
    <property type="protein sequence ID" value="MDO6577455.1"/>
    <property type="molecule type" value="Genomic_DNA"/>
</dbReference>
<gene>
    <name evidence="5" type="ORF">Q4527_08625</name>
</gene>